<dbReference type="Proteomes" id="UP000280935">
    <property type="component" value="Unassembled WGS sequence"/>
</dbReference>
<dbReference type="Gene3D" id="3.40.109.10">
    <property type="entry name" value="NADH Oxidase"/>
    <property type="match status" value="2"/>
</dbReference>
<protein>
    <recommendedName>
        <fullName evidence="1">Nitroreductase domain-containing protein</fullName>
    </recommendedName>
</protein>
<accession>A0A3P1WP87</accession>
<gene>
    <name evidence="2" type="ORF">EII35_14695</name>
</gene>
<dbReference type="SUPFAM" id="SSF55469">
    <property type="entry name" value="FMN-dependent nitroreductase-like"/>
    <property type="match status" value="1"/>
</dbReference>
<proteinExistence type="predicted"/>
<reference evidence="2 3" key="1">
    <citation type="submission" date="2018-11" db="EMBL/GenBank/DDBJ databases">
        <title>Genomes From Bacteria Associated with the Canine Oral Cavity: a Test Case for Automated Genome-Based Taxonomic Assignment.</title>
        <authorList>
            <person name="Coil D.A."/>
            <person name="Jospin G."/>
            <person name="Darling A.E."/>
            <person name="Wallis C."/>
            <person name="Davis I.J."/>
            <person name="Harris S."/>
            <person name="Eisen J.A."/>
            <person name="Holcombe L.J."/>
            <person name="O'Flynn C."/>
        </authorList>
    </citation>
    <scope>NUCLEOTIDE SEQUENCE [LARGE SCALE GENOMIC DNA]</scope>
    <source>
        <strain evidence="2 3">OH2822_COT-296</strain>
    </source>
</reference>
<dbReference type="InterPro" id="IPR029479">
    <property type="entry name" value="Nitroreductase"/>
</dbReference>
<evidence type="ECO:0000313" key="2">
    <source>
        <dbReference type="EMBL" id="RRD47648.1"/>
    </source>
</evidence>
<dbReference type="EMBL" id="RQYT01000060">
    <property type="protein sequence ID" value="RRD47648.1"/>
    <property type="molecule type" value="Genomic_DNA"/>
</dbReference>
<dbReference type="PANTHER" id="PTHR43745">
    <property type="entry name" value="NITROREDUCTASE MJ1384-RELATED"/>
    <property type="match status" value="1"/>
</dbReference>
<evidence type="ECO:0000313" key="3">
    <source>
        <dbReference type="Proteomes" id="UP000280935"/>
    </source>
</evidence>
<sequence>MACITKEYVRRILERGREPMEPTSYKVDWSDAPIRHKIYLGVPRLDIPVSGGEIGAWWWNFDMRLRASYAPFDRRTRVTANNGVSHQQEAAGAVYARASTSGGGMYPVELYLVIGADLGIQAGVYHYSSAHHMLEQLMLGDFRNRILGALRGHTYSLPGAYVVATVRFWKNSFKYASFCYHVVTTDIGTLFGSWHGVAGERPELHLWFDEADLNQLLGLNWREESVFAVASLGSVNKTAIKSAESVTAGQPPQRASVNVDFLETSRVVRTFPWNMDVQLEMMNDTRSMPAKCPEQSLVPPKGRRWALPFRERLSTVLWRRTVQKRESSFGRFDGSTGMSRSQLSALLVSALGPRLIRFPSQEDSLHHFFRLSVFATRVGDIPEGAYQYEPQSHSLCEVPGPPLHPFLQYCYYLKNYNFEQASAILVISACPGSVISKIGPRGYRLMNAELGAALQRIYVRAASEELGCGAVYGFENVAIRERLQMEGEEWPLVLVLVGPNKPGSAFYRYVLPTEGLECGEH</sequence>
<evidence type="ECO:0000259" key="1">
    <source>
        <dbReference type="Pfam" id="PF00881"/>
    </source>
</evidence>
<dbReference type="Pfam" id="PF00881">
    <property type="entry name" value="Nitroreductase"/>
    <property type="match status" value="1"/>
</dbReference>
<dbReference type="GO" id="GO:0016491">
    <property type="term" value="F:oxidoreductase activity"/>
    <property type="evidence" value="ECO:0007669"/>
    <property type="project" value="InterPro"/>
</dbReference>
<dbReference type="InterPro" id="IPR000415">
    <property type="entry name" value="Nitroreductase-like"/>
</dbReference>
<comment type="caution">
    <text evidence="2">The sequence shown here is derived from an EMBL/GenBank/DDBJ whole genome shotgun (WGS) entry which is preliminary data.</text>
</comment>
<name>A0A3P1WP87_9ACTN</name>
<dbReference type="OrthoDB" id="3723182at2"/>
<dbReference type="InterPro" id="IPR052544">
    <property type="entry name" value="Bacteriocin_Proc_Enz"/>
</dbReference>
<feature type="domain" description="Nitroreductase" evidence="1">
    <location>
        <begin position="397"/>
        <end position="498"/>
    </location>
</feature>
<dbReference type="RefSeq" id="WP_125229214.1">
    <property type="nucleotide sequence ID" value="NZ_RQYT01000060.1"/>
</dbReference>
<dbReference type="PANTHER" id="PTHR43745:SF2">
    <property type="entry name" value="NITROREDUCTASE MJ1384-RELATED"/>
    <property type="match status" value="1"/>
</dbReference>
<organism evidence="2 3">
    <name type="scientific">Arachnia propionica</name>
    <dbReference type="NCBI Taxonomy" id="1750"/>
    <lineage>
        <taxon>Bacteria</taxon>
        <taxon>Bacillati</taxon>
        <taxon>Actinomycetota</taxon>
        <taxon>Actinomycetes</taxon>
        <taxon>Propionibacteriales</taxon>
        <taxon>Propionibacteriaceae</taxon>
        <taxon>Arachnia</taxon>
    </lineage>
</organism>
<dbReference type="AlphaFoldDB" id="A0A3P1WP87"/>